<keyword evidence="3" id="KW-0597">Phosphoprotein</keyword>
<dbReference type="InterPro" id="IPR000873">
    <property type="entry name" value="AMP-dep_synth/lig_dom"/>
</dbReference>
<dbReference type="InterPro" id="IPR006162">
    <property type="entry name" value="Ppantetheine_attach_site"/>
</dbReference>
<dbReference type="GO" id="GO:0072330">
    <property type="term" value="P:monocarboxylic acid biosynthetic process"/>
    <property type="evidence" value="ECO:0007669"/>
    <property type="project" value="UniProtKB-ARBA"/>
</dbReference>
<dbReference type="SUPFAM" id="SSF56801">
    <property type="entry name" value="Acetyl-CoA synthetase-like"/>
    <property type="match status" value="1"/>
</dbReference>
<dbReference type="InterPro" id="IPR025110">
    <property type="entry name" value="AMP-bd_C"/>
</dbReference>
<dbReference type="PANTHER" id="PTHR45527:SF1">
    <property type="entry name" value="FATTY ACID SYNTHASE"/>
    <property type="match status" value="1"/>
</dbReference>
<dbReference type="PROSITE" id="PS00455">
    <property type="entry name" value="AMP_BINDING"/>
    <property type="match status" value="1"/>
</dbReference>
<evidence type="ECO:0000259" key="4">
    <source>
        <dbReference type="PROSITE" id="PS50075"/>
    </source>
</evidence>
<sequence>MQPNPVLRSDSALALSMEQRAHEGAAQPVTLLVRLPAGWDEPALRRAHATVLDRLPAARLVFGEVAGFHGLRQACGAAPEGSWRTYQADMADPDARPQAYAAWRADLALALRSGRHAGLHAAWFDAPEGGWLALGASPLVADGGSLHALAESLLGTARGLATGDDEPFDYLNYVLWRQDIEADDAAPAQAYWAAHATATAAVPRLALRRDEAGTDEESPAIQVALDEALARAVDAVAARLARSQEEVLHAAWLALLGRLQGDGPLVSGWQHDCRDDYEMLVGAVGAYEKRLPLHLSWSGEQSFEDWTRALADLRTTHREVQEHWQGGGQAAHTALGFASRRAGAGFEGVTVVDVPLPTAFELGLSVIGDAAGRPVQLWLNARPGAYEAAALRTLAAHYRDVLTALGADPGLPLARVLEPAEPACLQGPALEVGTRSLYERIAQWARDTPQAPAVVDVEQGITLDYATLFERVESLAGALQARGVRAGTVVALHLPRSATLVAAMLAAWRCGAAYLPLDPAWPAARIETILRDANAAAVVAPAAATLRYPVPAVTPEAGATQAQAVAFDPESARGGHAYILYTSGSTGTPKGVPVGQRQLLNYVVAASHAMALSRWRRWAMTATIAADLGNTAVYAALLHGAALVIAPEPVLHDAKAYARFVRQQGIDAVKMVPSHLAALLEDEASAVPACVVLGGEATSGALLRRILALAPACEIHNHYGPTETTVGVLVHRVAGPDDTRGGIVPLSQPLANCRVYLLDGEGRAAPVGALGELYVGGAQVVEGYLGQPEHRAFVADPLAPGQRCYRTGDLAYLLPGGRLRLAGRVDHQLKVRGFRVEPAEIEAALLAQPGVRQAVVLAHDVAQSVQLVAFVAARVEPAEIEARRESLLRALAEALPEPMMPARIVFLPVLPRLANGKIDRLALAPQLDQAAEPLDLPRDALEAVIADSVATLLQRDRVGVHDDFFELGGHSLLVIKLVTRLRKQLREEVEPGLVFDHPTVARLAAALRVQAADAAALDEVAAARMQLAALAPQERAALVATLSESA</sequence>
<accession>A0A0X8NVH9</accession>
<dbReference type="InterPro" id="IPR023213">
    <property type="entry name" value="CAT-like_dom_sf"/>
</dbReference>
<dbReference type="RefSeq" id="WP_061071160.1">
    <property type="nucleotide sequence ID" value="NZ_CP014060.2"/>
</dbReference>
<dbReference type="PROSITE" id="PS50075">
    <property type="entry name" value="CARRIER"/>
    <property type="match status" value="1"/>
</dbReference>
<dbReference type="Pfam" id="PF00668">
    <property type="entry name" value="Condensation"/>
    <property type="match status" value="1"/>
</dbReference>
<dbReference type="CDD" id="cd05930">
    <property type="entry name" value="A_NRPS"/>
    <property type="match status" value="1"/>
</dbReference>
<protein>
    <submittedName>
        <fullName evidence="5">Non-ribosomal peptide synthetase</fullName>
    </submittedName>
</protein>
<dbReference type="InterPro" id="IPR009081">
    <property type="entry name" value="PP-bd_ACP"/>
</dbReference>
<dbReference type="Gene3D" id="3.40.50.1820">
    <property type="entry name" value="alpha/beta hydrolase"/>
    <property type="match status" value="1"/>
</dbReference>
<evidence type="ECO:0000256" key="2">
    <source>
        <dbReference type="ARBA" id="ARBA00022450"/>
    </source>
</evidence>
<dbReference type="Pfam" id="PF00501">
    <property type="entry name" value="AMP-binding"/>
    <property type="match status" value="1"/>
</dbReference>
<dbReference type="GO" id="GO:0044550">
    <property type="term" value="P:secondary metabolite biosynthetic process"/>
    <property type="evidence" value="ECO:0007669"/>
    <property type="project" value="TreeGrafter"/>
</dbReference>
<dbReference type="InterPro" id="IPR045851">
    <property type="entry name" value="AMP-bd_C_sf"/>
</dbReference>
<feature type="domain" description="Carrier" evidence="4">
    <location>
        <begin position="936"/>
        <end position="1011"/>
    </location>
</feature>
<dbReference type="InterPro" id="IPR010071">
    <property type="entry name" value="AA_adenyl_dom"/>
</dbReference>
<comment type="cofactor">
    <cofactor evidence="1">
        <name>pantetheine 4'-phosphate</name>
        <dbReference type="ChEBI" id="CHEBI:47942"/>
    </cofactor>
</comment>
<dbReference type="InterPro" id="IPR020845">
    <property type="entry name" value="AMP-binding_CS"/>
</dbReference>
<dbReference type="Gene3D" id="3.30.300.30">
    <property type="match status" value="1"/>
</dbReference>
<dbReference type="EMBL" id="CP014060">
    <property type="protein sequence ID" value="AMG35140.1"/>
    <property type="molecule type" value="Genomic_DNA"/>
</dbReference>
<gene>
    <name evidence="5" type="ORF">AL504_03195</name>
</gene>
<evidence type="ECO:0000256" key="1">
    <source>
        <dbReference type="ARBA" id="ARBA00001957"/>
    </source>
</evidence>
<dbReference type="GO" id="GO:0031177">
    <property type="term" value="F:phosphopantetheine binding"/>
    <property type="evidence" value="ECO:0007669"/>
    <property type="project" value="InterPro"/>
</dbReference>
<reference evidence="6" key="1">
    <citation type="submission" date="2015-12" db="EMBL/GenBank/DDBJ databases">
        <title>FDA dAtabase for Regulatory Grade micrObial Sequences (FDA-ARGOS): Supporting development and validation of Infectious Disease Dx tests.</title>
        <authorList>
            <person name="Case J."/>
            <person name="Tallon L."/>
            <person name="Sadzewicz L."/>
            <person name="Sengamalay N."/>
            <person name="Ott S."/>
            <person name="Godinez A."/>
            <person name="Nagaraj S."/>
            <person name="Nadendla S."/>
            <person name="Sichtig H."/>
        </authorList>
    </citation>
    <scope>NUCLEOTIDE SEQUENCE [LARGE SCALE GENOMIC DNA]</scope>
    <source>
        <strain evidence="6">FDAARGOS_147</strain>
    </source>
</reference>
<dbReference type="AlphaFoldDB" id="A0A0X8NVH9"/>
<name>A0A0X8NVH9_ALCXX</name>
<dbReference type="GO" id="GO:0003824">
    <property type="term" value="F:catalytic activity"/>
    <property type="evidence" value="ECO:0007669"/>
    <property type="project" value="InterPro"/>
</dbReference>
<dbReference type="GO" id="GO:0005737">
    <property type="term" value="C:cytoplasm"/>
    <property type="evidence" value="ECO:0007669"/>
    <property type="project" value="TreeGrafter"/>
</dbReference>
<dbReference type="PROSITE" id="PS00012">
    <property type="entry name" value="PHOSPHOPANTETHEINE"/>
    <property type="match status" value="1"/>
</dbReference>
<evidence type="ECO:0000313" key="6">
    <source>
        <dbReference type="Proteomes" id="UP000060602"/>
    </source>
</evidence>
<dbReference type="Gene3D" id="3.40.50.12780">
    <property type="entry name" value="N-terminal domain of ligase-like"/>
    <property type="match status" value="1"/>
</dbReference>
<dbReference type="SUPFAM" id="SSF52777">
    <property type="entry name" value="CoA-dependent acyltransferases"/>
    <property type="match status" value="2"/>
</dbReference>
<evidence type="ECO:0000256" key="3">
    <source>
        <dbReference type="ARBA" id="ARBA00022553"/>
    </source>
</evidence>
<dbReference type="Gene3D" id="3.30.559.30">
    <property type="entry name" value="Nonribosomal peptide synthetase, condensation domain"/>
    <property type="match status" value="1"/>
</dbReference>
<dbReference type="InterPro" id="IPR042099">
    <property type="entry name" value="ANL_N_sf"/>
</dbReference>
<proteinExistence type="predicted"/>
<dbReference type="FunFam" id="1.10.1200.10:FF:000016">
    <property type="entry name" value="Non-ribosomal peptide synthase"/>
    <property type="match status" value="1"/>
</dbReference>
<dbReference type="Gene3D" id="3.30.559.10">
    <property type="entry name" value="Chloramphenicol acetyltransferase-like domain"/>
    <property type="match status" value="1"/>
</dbReference>
<evidence type="ECO:0000313" key="5">
    <source>
        <dbReference type="EMBL" id="AMG35140.1"/>
    </source>
</evidence>
<dbReference type="PANTHER" id="PTHR45527">
    <property type="entry name" value="NONRIBOSOMAL PEPTIDE SYNTHETASE"/>
    <property type="match status" value="1"/>
</dbReference>
<dbReference type="InterPro" id="IPR001242">
    <property type="entry name" value="Condensation_dom"/>
</dbReference>
<dbReference type="Pfam" id="PF13193">
    <property type="entry name" value="AMP-binding_C"/>
    <property type="match status" value="1"/>
</dbReference>
<dbReference type="NCBIfam" id="TIGR01733">
    <property type="entry name" value="AA-adenyl-dom"/>
    <property type="match status" value="1"/>
</dbReference>
<dbReference type="SUPFAM" id="SSF47336">
    <property type="entry name" value="ACP-like"/>
    <property type="match status" value="1"/>
</dbReference>
<organism evidence="5 6">
    <name type="scientific">Alcaligenes xylosoxydans xylosoxydans</name>
    <name type="common">Achromobacter xylosoxidans</name>
    <dbReference type="NCBI Taxonomy" id="85698"/>
    <lineage>
        <taxon>Bacteria</taxon>
        <taxon>Pseudomonadati</taxon>
        <taxon>Pseudomonadota</taxon>
        <taxon>Betaproteobacteria</taxon>
        <taxon>Burkholderiales</taxon>
        <taxon>Alcaligenaceae</taxon>
        <taxon>Achromobacter</taxon>
    </lineage>
</organism>
<keyword evidence="2" id="KW-0596">Phosphopantetheine</keyword>
<dbReference type="GO" id="GO:0043041">
    <property type="term" value="P:amino acid activation for nonribosomal peptide biosynthetic process"/>
    <property type="evidence" value="ECO:0007669"/>
    <property type="project" value="TreeGrafter"/>
</dbReference>
<dbReference type="Pfam" id="PF00550">
    <property type="entry name" value="PP-binding"/>
    <property type="match status" value="1"/>
</dbReference>
<dbReference type="InterPro" id="IPR029058">
    <property type="entry name" value="AB_hydrolase_fold"/>
</dbReference>
<dbReference type="SMART" id="SM00823">
    <property type="entry name" value="PKS_PP"/>
    <property type="match status" value="1"/>
</dbReference>
<dbReference type="InterPro" id="IPR020806">
    <property type="entry name" value="PKS_PP-bd"/>
</dbReference>
<dbReference type="InterPro" id="IPR036736">
    <property type="entry name" value="ACP-like_sf"/>
</dbReference>
<dbReference type="Proteomes" id="UP000060602">
    <property type="component" value="Chromosome"/>
</dbReference>